<evidence type="ECO:0000313" key="1">
    <source>
        <dbReference type="EMBL" id="GFY02166.1"/>
    </source>
</evidence>
<dbReference type="EMBL" id="BMAU01021232">
    <property type="protein sequence ID" value="GFY02166.1"/>
    <property type="molecule type" value="Genomic_DNA"/>
</dbReference>
<proteinExistence type="predicted"/>
<reference evidence="1" key="1">
    <citation type="submission" date="2020-08" db="EMBL/GenBank/DDBJ databases">
        <title>Multicomponent nature underlies the extraordinary mechanical properties of spider dragline silk.</title>
        <authorList>
            <person name="Kono N."/>
            <person name="Nakamura H."/>
            <person name="Mori M."/>
            <person name="Yoshida Y."/>
            <person name="Ohtoshi R."/>
            <person name="Malay A.D."/>
            <person name="Moran D.A.P."/>
            <person name="Tomita M."/>
            <person name="Numata K."/>
            <person name="Arakawa K."/>
        </authorList>
    </citation>
    <scope>NUCLEOTIDE SEQUENCE</scope>
</reference>
<name>A0A8X6S540_TRICX</name>
<keyword evidence="2" id="KW-1185">Reference proteome</keyword>
<comment type="caution">
    <text evidence="1">The sequence shown here is derived from an EMBL/GenBank/DDBJ whole genome shotgun (WGS) entry which is preliminary data.</text>
</comment>
<evidence type="ECO:0000313" key="2">
    <source>
        <dbReference type="Proteomes" id="UP000887159"/>
    </source>
</evidence>
<gene>
    <name evidence="1" type="ORF">TNCV_5100271</name>
</gene>
<accession>A0A8X6S540</accession>
<dbReference type="Proteomes" id="UP000887159">
    <property type="component" value="Unassembled WGS sequence"/>
</dbReference>
<protein>
    <submittedName>
        <fullName evidence="1">Uncharacterized protein</fullName>
    </submittedName>
</protein>
<sequence length="81" mass="9145">MRGHGGLVVKVSDRAWRIMSSSRVLPKTRRVGEQYTLNLSRAQKSSRWCSVVVRRGEVPAQVTSSSLEQNCEVRRQKPSCS</sequence>
<organism evidence="1 2">
    <name type="scientific">Trichonephila clavipes</name>
    <name type="common">Golden silk orbweaver</name>
    <name type="synonym">Nephila clavipes</name>
    <dbReference type="NCBI Taxonomy" id="2585209"/>
    <lineage>
        <taxon>Eukaryota</taxon>
        <taxon>Metazoa</taxon>
        <taxon>Ecdysozoa</taxon>
        <taxon>Arthropoda</taxon>
        <taxon>Chelicerata</taxon>
        <taxon>Arachnida</taxon>
        <taxon>Araneae</taxon>
        <taxon>Araneomorphae</taxon>
        <taxon>Entelegynae</taxon>
        <taxon>Araneoidea</taxon>
        <taxon>Nephilidae</taxon>
        <taxon>Trichonephila</taxon>
    </lineage>
</organism>
<dbReference type="AlphaFoldDB" id="A0A8X6S540"/>